<feature type="binding site" evidence="2">
    <location>
        <position position="26"/>
    </location>
    <ligand>
        <name>substrate</name>
    </ligand>
</feature>
<name>A0A553K2B3_9ACTN</name>
<feature type="active site" description="Charge relay system" evidence="1">
    <location>
        <position position="222"/>
    </location>
</feature>
<comment type="caution">
    <text evidence="5">The sequence shown here is derived from an EMBL/GenBank/DDBJ whole genome shotgun (WGS) entry which is preliminary data.</text>
</comment>
<dbReference type="InterPro" id="IPR029058">
    <property type="entry name" value="AB_hydrolase_fold"/>
</dbReference>
<dbReference type="AlphaFoldDB" id="A0A553K2B3"/>
<dbReference type="SUPFAM" id="SSF53474">
    <property type="entry name" value="alpha/beta-Hydrolases"/>
    <property type="match status" value="1"/>
</dbReference>
<dbReference type="RefSeq" id="WP_143937745.1">
    <property type="nucleotide sequence ID" value="NZ_VKKG01000002.1"/>
</dbReference>
<feature type="active site" description="Charge relay system" evidence="1">
    <location>
        <position position="194"/>
    </location>
</feature>
<proteinExistence type="predicted"/>
<protein>
    <submittedName>
        <fullName evidence="5">Alpha/beta fold hydrolase</fullName>
    </submittedName>
</protein>
<dbReference type="Gene3D" id="3.40.50.1820">
    <property type="entry name" value="alpha/beta hydrolase"/>
    <property type="match status" value="1"/>
</dbReference>
<dbReference type="OrthoDB" id="9786110at2"/>
<dbReference type="PIRSF" id="PIRSF017388">
    <property type="entry name" value="Esterase_lipase"/>
    <property type="match status" value="1"/>
</dbReference>
<evidence type="ECO:0000259" key="4">
    <source>
        <dbReference type="Pfam" id="PF12697"/>
    </source>
</evidence>
<gene>
    <name evidence="5" type="ORF">FOJ82_07015</name>
</gene>
<dbReference type="GO" id="GO:0052689">
    <property type="term" value="F:carboxylic ester hydrolase activity"/>
    <property type="evidence" value="ECO:0007669"/>
    <property type="project" value="InterPro"/>
</dbReference>
<organism evidence="5 6">
    <name type="scientific">Tessaracoccus rhinocerotis</name>
    <dbReference type="NCBI Taxonomy" id="1689449"/>
    <lineage>
        <taxon>Bacteria</taxon>
        <taxon>Bacillati</taxon>
        <taxon>Actinomycetota</taxon>
        <taxon>Actinomycetes</taxon>
        <taxon>Propionibacteriales</taxon>
        <taxon>Propionibacteriaceae</taxon>
        <taxon>Tessaracoccus</taxon>
    </lineage>
</organism>
<keyword evidence="6" id="KW-1185">Reference proteome</keyword>
<feature type="active site" description="Nucleophile" evidence="1">
    <location>
        <position position="95"/>
    </location>
</feature>
<feature type="site" description="Important for substrate specificity" evidence="3">
    <location>
        <position position="143"/>
    </location>
</feature>
<accession>A0A553K2B3</accession>
<dbReference type="Pfam" id="PF12697">
    <property type="entry name" value="Abhydrolase_6"/>
    <property type="match status" value="1"/>
</dbReference>
<evidence type="ECO:0000313" key="6">
    <source>
        <dbReference type="Proteomes" id="UP000317638"/>
    </source>
</evidence>
<evidence type="ECO:0000256" key="2">
    <source>
        <dbReference type="PIRSR" id="PIRSR017388-2"/>
    </source>
</evidence>
<reference evidence="5 6" key="1">
    <citation type="submission" date="2019-07" db="EMBL/GenBank/DDBJ databases">
        <authorList>
            <person name="Zhou L.-Y."/>
        </authorList>
    </citation>
    <scope>NUCLEOTIDE SEQUENCE [LARGE SCALE GENOMIC DNA]</scope>
    <source>
        <strain evidence="5 6">YIM 101269</strain>
    </source>
</reference>
<keyword evidence="5" id="KW-0378">Hydrolase</keyword>
<dbReference type="InterPro" id="IPR012354">
    <property type="entry name" value="Esterase_lipase"/>
</dbReference>
<dbReference type="Proteomes" id="UP000317638">
    <property type="component" value="Unassembled WGS sequence"/>
</dbReference>
<evidence type="ECO:0000256" key="3">
    <source>
        <dbReference type="PIRSR" id="PIRSR017388-3"/>
    </source>
</evidence>
<dbReference type="EMBL" id="VKKG01000002">
    <property type="protein sequence ID" value="TRY18853.1"/>
    <property type="molecule type" value="Genomic_DNA"/>
</dbReference>
<sequence length="246" mass="26895">MHEIWPEAQTLHIGDGDIGVVVSHGFTGSVQSVAGWGAAIARDVPAKVIVPRLTGHGTRWDDMHDVAWTQWLEDVDAAYRELAATCSQVFVAGLSMGGALALRLAQTRDVAGVLLVNPGISSRNVLLELSGVLQHVIRRQPGIASDIAKSGVAESGYQSVSVPAVWTMTRLWARVRADLERVTAPVILFRSDVDHVVDDSSHRRILAKLPRTRLVPLPNSYHVATLDHDAPLIERESVEFIRRHAH</sequence>
<feature type="binding site" evidence="2">
    <location>
        <position position="96"/>
    </location>
    <ligand>
        <name>substrate</name>
    </ligand>
</feature>
<feature type="domain" description="AB hydrolase-1" evidence="4">
    <location>
        <begin position="20"/>
        <end position="232"/>
    </location>
</feature>
<evidence type="ECO:0000256" key="1">
    <source>
        <dbReference type="PIRSR" id="PIRSR017388-1"/>
    </source>
</evidence>
<dbReference type="InterPro" id="IPR000073">
    <property type="entry name" value="AB_hydrolase_1"/>
</dbReference>
<evidence type="ECO:0000313" key="5">
    <source>
        <dbReference type="EMBL" id="TRY18853.1"/>
    </source>
</evidence>